<feature type="domain" description="Cadherin" evidence="13">
    <location>
        <begin position="355"/>
        <end position="467"/>
    </location>
</feature>
<feature type="domain" description="Cadherin" evidence="13">
    <location>
        <begin position="266"/>
        <end position="354"/>
    </location>
</feature>
<proteinExistence type="predicted"/>
<dbReference type="GO" id="GO:0009653">
    <property type="term" value="P:anatomical structure morphogenesis"/>
    <property type="evidence" value="ECO:0007669"/>
    <property type="project" value="UniProtKB-ARBA"/>
</dbReference>
<evidence type="ECO:0000256" key="1">
    <source>
        <dbReference type="ARBA" id="ARBA00004167"/>
    </source>
</evidence>
<dbReference type="SMART" id="SM00112">
    <property type="entry name" value="CA"/>
    <property type="match status" value="13"/>
</dbReference>
<keyword evidence="9" id="KW-0325">Glycoprotein</keyword>
<dbReference type="InterPro" id="IPR039808">
    <property type="entry name" value="Cadherin"/>
</dbReference>
<dbReference type="Proteomes" id="UP001372834">
    <property type="component" value="Unassembled WGS sequence"/>
</dbReference>
<dbReference type="EMBL" id="JAWJWE010000036">
    <property type="protein sequence ID" value="KAK6628462.1"/>
    <property type="molecule type" value="Genomic_DNA"/>
</dbReference>
<dbReference type="GO" id="GO:0016477">
    <property type="term" value="P:cell migration"/>
    <property type="evidence" value="ECO:0007669"/>
    <property type="project" value="TreeGrafter"/>
</dbReference>
<sequence length="1901" mass="213151">MQTHGIIACACQFYPYGDYLRFVRVTEKTPLEETILEIDVYPRHNLTIQPVDRIEDASYFGLKNINNTTIGVVLLRPLDELVDNDNPQNVLKFRIVCDYGVGMETISSYMSVTVYVEDVNDHAPYFLDVPYHVTVDELTPVGLTLFQGIHAVDRDKPNTPNSDIHYSIVGGNHEGRFALENSHRAALVLKKSLDYDSGNREYTLKIMASDRGIPPRNTTVPLYVKVSDNDDLNPRFSRDVYRTQIPEFYPITGNKIHKELRFKPAILAYDADLEINSPVKYEITAGNERGFFHMDPFNGSLFLEKEVDLEREISLMRNVFILQIQASQVDNPSKTGYARVEVKVLDINDNVPEFEVDLYNISIVENLPNGFSVLQVVATDRDQDENGEFTFQLEDRSRAFSIDPKSGWLTVKDQTVLDREKHPCLSMKVYAREKVPSVIPEYKSKTKSPFVSVEVTLIDANDNNPTFLPSNLYEFHIPGDARIGHVVGQVKTSDPDFGRNGQVSYNFQYPSTSNISGKLNSFVVDPTTGIITVNEYPLEQGRYALFIEAADQPENPSERRFSLAVVTIEVLKVGKNDLVPDFLGAPYEFWVGGDVAVGTSVGQVRVTEAVDKTQVIYDLLHSYPDGVPFAVEETSGVISVVNKLHKFDRSLYDFEAVVTDGKELTIVTNLTIHVVDPEEYKQPVIRENNKPIELRVRENMPRALVGQIVRPYESPYTNTSAWWKSLRFTIANEPDVANKFAISSDGTIYTQKGLDREERELYHLTILVESVRRNRRGAKIYQVTVLVEDENDNPPVFELPRYEGHILENSPGGTLVTLNRLIKATDADSGVNAQFKYSIRGEGSDIFVIDQTTGKLFFRKNIAYVLDREEKESYSLSVFATDKGNLSSEAKLNIYIDDVNDNPPKFLQMIVMRDEEIEVVDSNDNKPKHRYAPTGGDLESIFSDNEQSGSSLKPAVLLPPVISLPENISVGTSIIRLLAHDRDTNYSVTYRVIKETITSSEDTRETSLTTRRHFLVHSTTGEVTIADKLSPETEYHLTVSALDSGGYTDNITLRIYVKDVNDHSPVFSKPSYDFDLVEGVYSEQFLGKVEAIDADYGNNANVTYTISSKLLDDVNFPFRVSLTRGEIYVYGNIDREYIDSYAFEISARDNAVEGPRLSASVLVEVRIIDINDNPPEFFYFDQILEVPRYELENLDADSEEGQETQAVPVYYATVNENSAIGIPVIKITANDSDFTGNGNGLFLFDIVRRKNNPTYFEIDSKEGVVTITNRLDYELNPLHNVTIIASDLGKPSLTSTALLMVSILDNPEEPNDGFVPIFDNRYYEIEVEENSFPPLELLTLNVSERYRGFRFRYSIVPGLDSGDFSINPANGTLTLLVKPDRETKVKYELKVRVDRIKKGRGMISFIYPPSENKMADVGSDEVKIIVRVKDLNDNTPKFKHHNRPTVAVVPRTANYGHEIIRLQATDLDEGLNGEIRYYILGRGEDSQKFTIDPVTGQIRSVVSFAKDAGKVFGFDVKAVDRRGADLGRSSIANVFVYVLDNERQVIMVARSKAATVERNIGYITSTLSNITGLEVGARKIEPRMKSDQDDGRTTDIYLYAINPSMNVLVDMNTLHQMLLKRSPEIKRSLDSFRILDFAYADEPLPTSPRAQKSVLSVLEIAVIVLGCVVFIGAMASAICVGCMQRGKKSMIKTFTAHRKRRKTYPAPEEGFTLAKAIVKPSHLFPASAFHEGLCHGDTTDTYVDLHSNKSSLRGSKRFRHDIACYRSHRHGMQRRPSQIKPPLMRSVSNSHFGRLETSITSLHSSGKDSGITEGGGGGVCPCGHSSSPSSGDSTNGSYEDSLKSLHRGNGTNLDKPVSNKRESFREKAAKETDIKQVSLKKPPPPPPPLPQGLLASLISLR</sequence>
<evidence type="ECO:0000256" key="12">
    <source>
        <dbReference type="SAM" id="Phobius"/>
    </source>
</evidence>
<feature type="domain" description="Cadherin" evidence="13">
    <location>
        <begin position="1068"/>
        <end position="1177"/>
    </location>
</feature>
<feature type="domain" description="Cadherin" evidence="13">
    <location>
        <begin position="1441"/>
        <end position="1548"/>
    </location>
</feature>
<keyword evidence="5 10" id="KW-0106">Calcium</keyword>
<feature type="domain" description="Cadherin" evidence="13">
    <location>
        <begin position="127"/>
        <end position="236"/>
    </location>
</feature>
<feature type="domain" description="Cadherin" evidence="13">
    <location>
        <begin position="956"/>
        <end position="1067"/>
    </location>
</feature>
<evidence type="ECO:0000256" key="4">
    <source>
        <dbReference type="ARBA" id="ARBA00022737"/>
    </source>
</evidence>
<dbReference type="GO" id="GO:0005509">
    <property type="term" value="F:calcium ion binding"/>
    <property type="evidence" value="ECO:0007669"/>
    <property type="project" value="UniProtKB-UniRule"/>
</dbReference>
<comment type="caution">
    <text evidence="14">The sequence shown here is derived from an EMBL/GenBank/DDBJ whole genome shotgun (WGS) entry which is preliminary data.</text>
</comment>
<feature type="domain" description="Cadherin" evidence="13">
    <location>
        <begin position="726"/>
        <end position="797"/>
    </location>
</feature>
<dbReference type="GO" id="GO:0007156">
    <property type="term" value="P:homophilic cell adhesion via plasma membrane adhesion molecules"/>
    <property type="evidence" value="ECO:0007669"/>
    <property type="project" value="InterPro"/>
</dbReference>
<dbReference type="GO" id="GO:0045296">
    <property type="term" value="F:cadherin binding"/>
    <property type="evidence" value="ECO:0007669"/>
    <property type="project" value="TreeGrafter"/>
</dbReference>
<evidence type="ECO:0000256" key="2">
    <source>
        <dbReference type="ARBA" id="ARBA00022692"/>
    </source>
</evidence>
<dbReference type="PROSITE" id="PS50268">
    <property type="entry name" value="CADHERIN_2"/>
    <property type="match status" value="13"/>
</dbReference>
<evidence type="ECO:0000256" key="9">
    <source>
        <dbReference type="ARBA" id="ARBA00023180"/>
    </source>
</evidence>
<feature type="domain" description="Cadherin" evidence="13">
    <location>
        <begin position="798"/>
        <end position="906"/>
    </location>
</feature>
<evidence type="ECO:0000256" key="5">
    <source>
        <dbReference type="ARBA" id="ARBA00022837"/>
    </source>
</evidence>
<dbReference type="PANTHER" id="PTHR24027">
    <property type="entry name" value="CADHERIN-23"/>
    <property type="match status" value="1"/>
</dbReference>
<dbReference type="PANTHER" id="PTHR24027:SF438">
    <property type="entry name" value="CADHERIN 23"/>
    <property type="match status" value="1"/>
</dbReference>
<dbReference type="CDD" id="cd11304">
    <property type="entry name" value="Cadherin_repeat"/>
    <property type="match status" value="12"/>
</dbReference>
<evidence type="ECO:0000313" key="15">
    <source>
        <dbReference type="Proteomes" id="UP001372834"/>
    </source>
</evidence>
<keyword evidence="4" id="KW-0677">Repeat</keyword>
<reference evidence="14 15" key="1">
    <citation type="submission" date="2023-10" db="EMBL/GenBank/DDBJ databases">
        <title>Genomes of two closely related lineages of the louse Polyplax serrata with different host specificities.</title>
        <authorList>
            <person name="Martinu J."/>
            <person name="Tarabai H."/>
            <person name="Stefka J."/>
            <person name="Hypsa V."/>
        </authorList>
    </citation>
    <scope>NUCLEOTIDE SEQUENCE [LARGE SCALE GENOMIC DNA]</scope>
    <source>
        <strain evidence="14">HR10_N</strain>
    </source>
</reference>
<feature type="compositionally biased region" description="Low complexity" evidence="11">
    <location>
        <begin position="1821"/>
        <end position="1837"/>
    </location>
</feature>
<dbReference type="Gene3D" id="2.60.40.60">
    <property type="entry name" value="Cadherins"/>
    <property type="match status" value="13"/>
</dbReference>
<dbReference type="GO" id="GO:0016342">
    <property type="term" value="C:catenin complex"/>
    <property type="evidence" value="ECO:0007669"/>
    <property type="project" value="TreeGrafter"/>
</dbReference>
<dbReference type="PROSITE" id="PS00232">
    <property type="entry name" value="CADHERIN_1"/>
    <property type="match status" value="6"/>
</dbReference>
<feature type="domain" description="Cadherin" evidence="13">
    <location>
        <begin position="1206"/>
        <end position="1318"/>
    </location>
</feature>
<dbReference type="SUPFAM" id="SSF49313">
    <property type="entry name" value="Cadherin-like"/>
    <property type="match status" value="12"/>
</dbReference>
<feature type="domain" description="Cadherin" evidence="13">
    <location>
        <begin position="583"/>
        <end position="685"/>
    </location>
</feature>
<comment type="subcellular location">
    <subcellularLocation>
        <location evidence="1">Membrane</location>
        <topology evidence="1">Single-pass membrane protein</topology>
    </subcellularLocation>
</comment>
<keyword evidence="7 12" id="KW-1133">Transmembrane helix</keyword>
<accession>A0AAN8S4M9</accession>
<feature type="transmembrane region" description="Helical" evidence="12">
    <location>
        <begin position="1660"/>
        <end position="1683"/>
    </location>
</feature>
<feature type="domain" description="Cadherin" evidence="13">
    <location>
        <begin position="469"/>
        <end position="582"/>
    </location>
</feature>
<evidence type="ECO:0000256" key="3">
    <source>
        <dbReference type="ARBA" id="ARBA00022729"/>
    </source>
</evidence>
<keyword evidence="8 12" id="KW-0472">Membrane</keyword>
<dbReference type="InterPro" id="IPR015919">
    <property type="entry name" value="Cadherin-like_sf"/>
</dbReference>
<dbReference type="InterPro" id="IPR002126">
    <property type="entry name" value="Cadherin-like_dom"/>
</dbReference>
<evidence type="ECO:0000256" key="8">
    <source>
        <dbReference type="ARBA" id="ARBA00023136"/>
    </source>
</evidence>
<dbReference type="InterPro" id="IPR020894">
    <property type="entry name" value="Cadherin_CS"/>
</dbReference>
<dbReference type="FunFam" id="2.60.40.60:FF:000002">
    <property type="entry name" value="Protocadherin alpha 2"/>
    <property type="match status" value="1"/>
</dbReference>
<feature type="compositionally biased region" description="Basic and acidic residues" evidence="11">
    <location>
        <begin position="1857"/>
        <end position="1874"/>
    </location>
</feature>
<gene>
    <name evidence="14" type="ORF">RUM43_002277</name>
</gene>
<keyword evidence="3" id="KW-0732">Signal</keyword>
<evidence type="ECO:0000256" key="7">
    <source>
        <dbReference type="ARBA" id="ARBA00022989"/>
    </source>
</evidence>
<dbReference type="Pfam" id="PF00028">
    <property type="entry name" value="Cadherin"/>
    <property type="match status" value="9"/>
</dbReference>
<keyword evidence="2 12" id="KW-0812">Transmembrane</keyword>
<evidence type="ECO:0000313" key="14">
    <source>
        <dbReference type="EMBL" id="KAK6628462.1"/>
    </source>
</evidence>
<feature type="compositionally biased region" description="Pro residues" evidence="11">
    <location>
        <begin position="1881"/>
        <end position="1890"/>
    </location>
</feature>
<evidence type="ECO:0000256" key="6">
    <source>
        <dbReference type="ARBA" id="ARBA00022889"/>
    </source>
</evidence>
<feature type="region of interest" description="Disordered" evidence="11">
    <location>
        <begin position="1801"/>
        <end position="1901"/>
    </location>
</feature>
<dbReference type="GO" id="GO:0008013">
    <property type="term" value="F:beta-catenin binding"/>
    <property type="evidence" value="ECO:0007669"/>
    <property type="project" value="TreeGrafter"/>
</dbReference>
<dbReference type="GO" id="GO:0060429">
    <property type="term" value="P:epithelium development"/>
    <property type="evidence" value="ECO:0007669"/>
    <property type="project" value="UniProtKB-ARBA"/>
</dbReference>
<evidence type="ECO:0000256" key="11">
    <source>
        <dbReference type="SAM" id="MobiDB-lite"/>
    </source>
</evidence>
<organism evidence="14 15">
    <name type="scientific">Polyplax serrata</name>
    <name type="common">Common mouse louse</name>
    <dbReference type="NCBI Taxonomy" id="468196"/>
    <lineage>
        <taxon>Eukaryota</taxon>
        <taxon>Metazoa</taxon>
        <taxon>Ecdysozoa</taxon>
        <taxon>Arthropoda</taxon>
        <taxon>Hexapoda</taxon>
        <taxon>Insecta</taxon>
        <taxon>Pterygota</taxon>
        <taxon>Neoptera</taxon>
        <taxon>Paraneoptera</taxon>
        <taxon>Psocodea</taxon>
        <taxon>Troctomorpha</taxon>
        <taxon>Phthiraptera</taxon>
        <taxon>Anoplura</taxon>
        <taxon>Polyplacidae</taxon>
        <taxon>Polyplax</taxon>
    </lineage>
</organism>
<protein>
    <recommendedName>
        <fullName evidence="13">Cadherin domain-containing protein</fullName>
    </recommendedName>
</protein>
<dbReference type="FunFam" id="2.60.40.60:FF:000266">
    <property type="entry name" value="Cadherin 23"/>
    <property type="match status" value="1"/>
</dbReference>
<evidence type="ECO:0000259" key="13">
    <source>
        <dbReference type="PROSITE" id="PS50268"/>
    </source>
</evidence>
<evidence type="ECO:0000256" key="10">
    <source>
        <dbReference type="PROSITE-ProRule" id="PRU00043"/>
    </source>
</evidence>
<keyword evidence="6" id="KW-0130">Cell adhesion</keyword>
<dbReference type="FunFam" id="2.60.40.60:FF:000020">
    <property type="entry name" value="Dachsous cadherin-related 1b"/>
    <property type="match status" value="1"/>
</dbReference>
<dbReference type="FunFam" id="2.60.40.60:FF:000104">
    <property type="entry name" value="cadherin-23 isoform X1"/>
    <property type="match status" value="1"/>
</dbReference>
<name>A0AAN8S4M9_POLSC</name>
<feature type="domain" description="Cadherin" evidence="13">
    <location>
        <begin position="1319"/>
        <end position="1438"/>
    </location>
</feature>
<dbReference type="PRINTS" id="PR00205">
    <property type="entry name" value="CADHERIN"/>
</dbReference>
<feature type="domain" description="Cadherin" evidence="13">
    <location>
        <begin position="98"/>
        <end position="126"/>
    </location>
</feature>